<protein>
    <recommendedName>
        <fullName evidence="4">Transmembrane protein</fullName>
    </recommendedName>
</protein>
<gene>
    <name evidence="2" type="ORF">C7M84_003825</name>
</gene>
<dbReference type="Proteomes" id="UP000283509">
    <property type="component" value="Unassembled WGS sequence"/>
</dbReference>
<keyword evidence="1" id="KW-0812">Transmembrane</keyword>
<feature type="transmembrane region" description="Helical" evidence="1">
    <location>
        <begin position="125"/>
        <end position="146"/>
    </location>
</feature>
<sequence>MKIVTVTFPKAKSKKVVAKLRDFEHIFLPAALTIPWCEPHASVDEERARHAAVGASLALTYLTSITTTSRSRMSCRGRNGEPLLVVDRCCCFSLRTGALILASCEIIFLLAIVILNIIIQPNKEGAAVVVEGLLHIGVASVLIHGVRTKQNQLVWAWVLVRTVLLVMEMPVVFIYSVFTDLTFTLCLLGISLLVCCCILVVRSYALSMDTDEERVNLEEVSANNFTALEDEARV</sequence>
<dbReference type="EMBL" id="QCYY01001513">
    <property type="protein sequence ID" value="ROT77526.1"/>
    <property type="molecule type" value="Genomic_DNA"/>
</dbReference>
<evidence type="ECO:0008006" key="4">
    <source>
        <dbReference type="Google" id="ProtNLM"/>
    </source>
</evidence>
<feature type="transmembrane region" description="Helical" evidence="1">
    <location>
        <begin position="181"/>
        <end position="201"/>
    </location>
</feature>
<feature type="transmembrane region" description="Helical" evidence="1">
    <location>
        <begin position="153"/>
        <end position="175"/>
    </location>
</feature>
<dbReference type="OrthoDB" id="6350111at2759"/>
<evidence type="ECO:0000313" key="3">
    <source>
        <dbReference type="Proteomes" id="UP000283509"/>
    </source>
</evidence>
<organism evidence="2 3">
    <name type="scientific">Penaeus vannamei</name>
    <name type="common">Whiteleg shrimp</name>
    <name type="synonym">Litopenaeus vannamei</name>
    <dbReference type="NCBI Taxonomy" id="6689"/>
    <lineage>
        <taxon>Eukaryota</taxon>
        <taxon>Metazoa</taxon>
        <taxon>Ecdysozoa</taxon>
        <taxon>Arthropoda</taxon>
        <taxon>Crustacea</taxon>
        <taxon>Multicrustacea</taxon>
        <taxon>Malacostraca</taxon>
        <taxon>Eumalacostraca</taxon>
        <taxon>Eucarida</taxon>
        <taxon>Decapoda</taxon>
        <taxon>Dendrobranchiata</taxon>
        <taxon>Penaeoidea</taxon>
        <taxon>Penaeidae</taxon>
        <taxon>Penaeus</taxon>
    </lineage>
</organism>
<keyword evidence="1" id="KW-0472">Membrane</keyword>
<reference evidence="2 3" key="2">
    <citation type="submission" date="2019-01" db="EMBL/GenBank/DDBJ databases">
        <title>The decoding of complex shrimp genome reveals the adaptation for benthos swimmer, frequently molting mechanism and breeding impact on genome.</title>
        <authorList>
            <person name="Sun Y."/>
            <person name="Gao Y."/>
            <person name="Yu Y."/>
        </authorList>
    </citation>
    <scope>NUCLEOTIDE SEQUENCE [LARGE SCALE GENOMIC DNA]</scope>
    <source>
        <tissue evidence="2">Muscle</tissue>
    </source>
</reference>
<feature type="transmembrane region" description="Helical" evidence="1">
    <location>
        <begin position="98"/>
        <end position="119"/>
    </location>
</feature>
<evidence type="ECO:0000256" key="1">
    <source>
        <dbReference type="SAM" id="Phobius"/>
    </source>
</evidence>
<dbReference type="AlphaFoldDB" id="A0A423TM45"/>
<evidence type="ECO:0000313" key="2">
    <source>
        <dbReference type="EMBL" id="ROT77526.1"/>
    </source>
</evidence>
<accession>A0A423TM45</accession>
<proteinExistence type="predicted"/>
<keyword evidence="3" id="KW-1185">Reference proteome</keyword>
<keyword evidence="1" id="KW-1133">Transmembrane helix</keyword>
<comment type="caution">
    <text evidence="2">The sequence shown here is derived from an EMBL/GenBank/DDBJ whole genome shotgun (WGS) entry which is preliminary data.</text>
</comment>
<reference evidence="2 3" key="1">
    <citation type="submission" date="2018-04" db="EMBL/GenBank/DDBJ databases">
        <authorList>
            <person name="Zhang X."/>
            <person name="Yuan J."/>
            <person name="Li F."/>
            <person name="Xiang J."/>
        </authorList>
    </citation>
    <scope>NUCLEOTIDE SEQUENCE [LARGE SCALE GENOMIC DNA]</scope>
    <source>
        <tissue evidence="2">Muscle</tissue>
    </source>
</reference>
<name>A0A423TM45_PENVA</name>